<evidence type="ECO:0000256" key="2">
    <source>
        <dbReference type="ARBA" id="ARBA00025428"/>
    </source>
</evidence>
<dbReference type="GO" id="GO:0016567">
    <property type="term" value="P:protein ubiquitination"/>
    <property type="evidence" value="ECO:0007669"/>
    <property type="project" value="TreeGrafter"/>
</dbReference>
<dbReference type="InterPro" id="IPR001943">
    <property type="entry name" value="UVR_dom"/>
</dbReference>
<dbReference type="SUPFAM" id="SSF103256">
    <property type="entry name" value="Hypothetical protein TM0160"/>
    <property type="match status" value="1"/>
</dbReference>
<dbReference type="PROSITE" id="PS51658">
    <property type="entry name" value="BFN"/>
    <property type="match status" value="1"/>
</dbReference>
<evidence type="ECO:0000313" key="5">
    <source>
        <dbReference type="Proteomes" id="UP000708148"/>
    </source>
</evidence>
<evidence type="ECO:0000256" key="1">
    <source>
        <dbReference type="ARBA" id="ARBA00009095"/>
    </source>
</evidence>
<dbReference type="GO" id="GO:0005634">
    <property type="term" value="C:nucleus"/>
    <property type="evidence" value="ECO:0007669"/>
    <property type="project" value="TreeGrafter"/>
</dbReference>
<comment type="caution">
    <text evidence="4">The sequence shown here is derived from an EMBL/GenBank/DDBJ whole genome shotgun (WGS) entry which is preliminary data.</text>
</comment>
<dbReference type="OrthoDB" id="566835at2759"/>
<keyword evidence="5" id="KW-1185">Reference proteome</keyword>
<dbReference type="GO" id="GO:0004518">
    <property type="term" value="F:nuclease activity"/>
    <property type="evidence" value="ECO:0007669"/>
    <property type="project" value="InterPro"/>
</dbReference>
<comment type="function">
    <text evidence="2">Bifunctional nuclease with both RNase and DNase activities. Involved in basal defense response. Participates in abscisic acid-derived callose deposition following infection by a necrotrophic pathogen.</text>
</comment>
<evidence type="ECO:0000313" key="4">
    <source>
        <dbReference type="EMBL" id="CAD7695615.1"/>
    </source>
</evidence>
<organism evidence="4 5">
    <name type="scientific">Ostreobium quekettii</name>
    <dbReference type="NCBI Taxonomy" id="121088"/>
    <lineage>
        <taxon>Eukaryota</taxon>
        <taxon>Viridiplantae</taxon>
        <taxon>Chlorophyta</taxon>
        <taxon>core chlorophytes</taxon>
        <taxon>Ulvophyceae</taxon>
        <taxon>TCBD clade</taxon>
        <taxon>Bryopsidales</taxon>
        <taxon>Ostreobineae</taxon>
        <taxon>Ostreobiaceae</taxon>
        <taxon>Ostreobium</taxon>
    </lineage>
</organism>
<dbReference type="EMBL" id="CAJHUC010000367">
    <property type="protein sequence ID" value="CAD7695615.1"/>
    <property type="molecule type" value="Genomic_DNA"/>
</dbReference>
<dbReference type="Pfam" id="PF02577">
    <property type="entry name" value="BFN_dom"/>
    <property type="match status" value="1"/>
</dbReference>
<dbReference type="Gene3D" id="3.10.690.10">
    <property type="entry name" value="Bifunctional nuclease domain"/>
    <property type="match status" value="1"/>
</dbReference>
<protein>
    <recommendedName>
        <fullName evidence="3">BFN domain-containing protein</fullName>
    </recommendedName>
</protein>
<name>A0A8S1IMR5_9CHLO</name>
<feature type="domain" description="BFN" evidence="3">
    <location>
        <begin position="37"/>
        <end position="184"/>
    </location>
</feature>
<dbReference type="Pfam" id="PF02151">
    <property type="entry name" value="UVR"/>
    <property type="match status" value="1"/>
</dbReference>
<dbReference type="PANTHER" id="PTHR15160:SF1">
    <property type="entry name" value="VON HIPPEL-LINDAU DISEASE TUMOR SUPPRESSOR"/>
    <property type="match status" value="1"/>
</dbReference>
<evidence type="ECO:0000259" key="3">
    <source>
        <dbReference type="PROSITE" id="PS51658"/>
    </source>
</evidence>
<dbReference type="PANTHER" id="PTHR15160">
    <property type="entry name" value="VON HIPPEL-LINDAU PROTEIN"/>
    <property type="match status" value="1"/>
</dbReference>
<reference evidence="4" key="1">
    <citation type="submission" date="2020-12" db="EMBL/GenBank/DDBJ databases">
        <authorList>
            <person name="Iha C."/>
        </authorList>
    </citation>
    <scope>NUCLEOTIDE SEQUENCE</scope>
</reference>
<dbReference type="Proteomes" id="UP000708148">
    <property type="component" value="Unassembled WGS sequence"/>
</dbReference>
<gene>
    <name evidence="4" type="ORF">OSTQU699_LOCUS976</name>
</gene>
<dbReference type="AlphaFoldDB" id="A0A8S1IMR5"/>
<proteinExistence type="inferred from homology"/>
<accession>A0A8S1IMR5</accession>
<dbReference type="InterPro" id="IPR036104">
    <property type="entry name" value="BFN_sf"/>
</dbReference>
<sequence length="292" mass="33354">MAGGTMAQLCPAQKYVEAPRISCLYFHPGSCLCCFCLRRLSLQLIVQTNESFSGTLILMEETTEPTSTEDAKCLLLQVGGDTMLGISYHAQNKEPPRPMTLNLLLQLLDRGKELSMRDWHLLHVAIVELRESTFIGRLFFGDPTTNEITWDCDCRPSDGCWLALKRMCPLYVHKSVWEECAQPLKVVFSVEQTRALLENMSQFSHVTHREDEVGDPLTSIREADPVVIKRLKRQMAVAISEEDYTTAAKIRDHPYMTKYKMIHEHKQAGRFSEADDLEKDLEKEIKDNDNTL</sequence>
<dbReference type="InterPro" id="IPR003729">
    <property type="entry name" value="Bi_nuclease_dom"/>
</dbReference>
<comment type="similarity">
    <text evidence="1">Belongs to the bifunctional nuclease family.</text>
</comment>
<dbReference type="GO" id="GO:0030891">
    <property type="term" value="C:VCB complex"/>
    <property type="evidence" value="ECO:0007669"/>
    <property type="project" value="TreeGrafter"/>
</dbReference>